<dbReference type="RefSeq" id="WP_350275886.1">
    <property type="nucleotide sequence ID" value="NZ_CP158165.1"/>
</dbReference>
<dbReference type="InterPro" id="IPR029058">
    <property type="entry name" value="AB_hydrolase_fold"/>
</dbReference>
<evidence type="ECO:0000313" key="1">
    <source>
        <dbReference type="EMBL" id="XBV23047.1"/>
    </source>
</evidence>
<keyword evidence="1" id="KW-0378">Hydrolase</keyword>
<sequence length="203" mass="21608">MSSLEVDGVQLPGELEVPAPAAGLVIFAHGSDSSRHSTRNQYVAKVLNEAGLGTLLFDLLTPAEAADRRNVFDIELLASRLTATRAWAADAVELPIGYFGASTGGAAALWSAAETEVHAVVSRGGRIDLAGPRLASVTAPTLLIVGERDTDVLRYNRESQQALRCPNQLEIVAGATHLFPEPGALEQVAELARNWFLDTLPRT</sequence>
<gene>
    <name evidence="1" type="ORF">ABN611_31320</name>
</gene>
<reference evidence="1" key="1">
    <citation type="submission" date="2024-06" db="EMBL/GenBank/DDBJ databases">
        <title>Kribbella sp. strain HUAS MG21 genome sequences.</title>
        <authorList>
            <person name="Mo P."/>
        </authorList>
    </citation>
    <scope>NUCLEOTIDE SEQUENCE</scope>
    <source>
        <strain evidence="1">HUAS MG21</strain>
    </source>
</reference>
<organism evidence="1">
    <name type="scientific">Kribbella sp. HUAS MG21</name>
    <dbReference type="NCBI Taxonomy" id="3160966"/>
    <lineage>
        <taxon>Bacteria</taxon>
        <taxon>Bacillati</taxon>
        <taxon>Actinomycetota</taxon>
        <taxon>Actinomycetes</taxon>
        <taxon>Propionibacteriales</taxon>
        <taxon>Kribbellaceae</taxon>
        <taxon>Kribbella</taxon>
    </lineage>
</organism>
<name>A0AAU7T8Y0_9ACTN</name>
<accession>A0AAU7T8Y0</accession>
<dbReference type="EMBL" id="CP158165">
    <property type="protein sequence ID" value="XBV23047.1"/>
    <property type="molecule type" value="Genomic_DNA"/>
</dbReference>
<protein>
    <submittedName>
        <fullName evidence="1">Alpha/beta hydrolase</fullName>
    </submittedName>
</protein>
<dbReference type="Gene3D" id="3.40.50.1820">
    <property type="entry name" value="alpha/beta hydrolase"/>
    <property type="match status" value="1"/>
</dbReference>
<proteinExistence type="predicted"/>
<dbReference type="AlphaFoldDB" id="A0AAU7T8Y0"/>
<dbReference type="GO" id="GO:0016787">
    <property type="term" value="F:hydrolase activity"/>
    <property type="evidence" value="ECO:0007669"/>
    <property type="project" value="UniProtKB-KW"/>
</dbReference>
<dbReference type="SUPFAM" id="SSF53474">
    <property type="entry name" value="alpha/beta-Hydrolases"/>
    <property type="match status" value="1"/>
</dbReference>